<evidence type="ECO:0000256" key="3">
    <source>
        <dbReference type="SAM" id="MobiDB-lite"/>
    </source>
</evidence>
<dbReference type="InterPro" id="IPR000618">
    <property type="entry name" value="Insect_cuticle"/>
</dbReference>
<feature type="transmembrane region" description="Helical" evidence="4">
    <location>
        <begin position="55"/>
        <end position="73"/>
    </location>
</feature>
<evidence type="ECO:0000256" key="2">
    <source>
        <dbReference type="PROSITE-ProRule" id="PRU00497"/>
    </source>
</evidence>
<dbReference type="PROSITE" id="PS51155">
    <property type="entry name" value="CHIT_BIND_RR_2"/>
    <property type="match status" value="1"/>
</dbReference>
<dbReference type="GO" id="GO:0031012">
    <property type="term" value="C:extracellular matrix"/>
    <property type="evidence" value="ECO:0007669"/>
    <property type="project" value="TreeGrafter"/>
</dbReference>
<dbReference type="PROSITE" id="PS00233">
    <property type="entry name" value="CHIT_BIND_RR_1"/>
    <property type="match status" value="1"/>
</dbReference>
<feature type="region of interest" description="Disordered" evidence="3">
    <location>
        <begin position="1"/>
        <end position="36"/>
    </location>
</feature>
<reference evidence="5" key="1">
    <citation type="submission" date="2020-11" db="EMBL/GenBank/DDBJ databases">
        <authorList>
            <person name="Tran Van P."/>
        </authorList>
    </citation>
    <scope>NUCLEOTIDE SEQUENCE</scope>
</reference>
<protein>
    <recommendedName>
        <fullName evidence="6">Cuticle protein 19</fullName>
    </recommendedName>
</protein>
<evidence type="ECO:0000256" key="1">
    <source>
        <dbReference type="ARBA" id="ARBA00022460"/>
    </source>
</evidence>
<accession>A0A7R9HS34</accession>
<proteinExistence type="predicted"/>
<keyword evidence="4" id="KW-0812">Transmembrane</keyword>
<gene>
    <name evidence="5" type="ORF">TMSB3V08_LOCUS9611</name>
</gene>
<keyword evidence="1 2" id="KW-0193">Cuticle</keyword>
<dbReference type="EMBL" id="OB795976">
    <property type="protein sequence ID" value="CAD7432919.1"/>
    <property type="molecule type" value="Genomic_DNA"/>
</dbReference>
<keyword evidence="4" id="KW-0472">Membrane</keyword>
<evidence type="ECO:0000313" key="5">
    <source>
        <dbReference type="EMBL" id="CAD7432919.1"/>
    </source>
</evidence>
<feature type="compositionally biased region" description="Basic and acidic residues" evidence="3">
    <location>
        <begin position="7"/>
        <end position="20"/>
    </location>
</feature>
<organism evidence="5">
    <name type="scientific">Timema monikensis</name>
    <dbReference type="NCBI Taxonomy" id="170555"/>
    <lineage>
        <taxon>Eukaryota</taxon>
        <taxon>Metazoa</taxon>
        <taxon>Ecdysozoa</taxon>
        <taxon>Arthropoda</taxon>
        <taxon>Hexapoda</taxon>
        <taxon>Insecta</taxon>
        <taxon>Pterygota</taxon>
        <taxon>Neoptera</taxon>
        <taxon>Polyneoptera</taxon>
        <taxon>Phasmatodea</taxon>
        <taxon>Timematodea</taxon>
        <taxon>Timematoidea</taxon>
        <taxon>Timematidae</taxon>
        <taxon>Timema</taxon>
    </lineage>
</organism>
<dbReference type="InterPro" id="IPR031311">
    <property type="entry name" value="CHIT_BIND_RR_consensus"/>
</dbReference>
<dbReference type="PANTHER" id="PTHR12236">
    <property type="entry name" value="STRUCTURAL CONTITUENT OF CUTICLE"/>
    <property type="match status" value="1"/>
</dbReference>
<evidence type="ECO:0000256" key="4">
    <source>
        <dbReference type="SAM" id="Phobius"/>
    </source>
</evidence>
<dbReference type="PANTHER" id="PTHR12236:SF95">
    <property type="entry name" value="CUTICULAR PROTEIN 76BD, ISOFORM C-RELATED"/>
    <property type="match status" value="1"/>
</dbReference>
<dbReference type="AlphaFoldDB" id="A0A7R9HS34"/>
<dbReference type="Pfam" id="PF00379">
    <property type="entry name" value="Chitin_bind_4"/>
    <property type="match status" value="1"/>
</dbReference>
<dbReference type="GO" id="GO:0042302">
    <property type="term" value="F:structural constituent of cuticle"/>
    <property type="evidence" value="ECO:0007669"/>
    <property type="project" value="UniProtKB-UniRule"/>
</dbReference>
<sequence length="170" mass="18787">MKKGCKTSREKGGAKKEGRTRNRLTPVRRPVSARSSTERVAGVGSGGRLVLRQDYVFIVAIATIVAVHAYPGYHSYPHLAQSTGHVDHYTYPAYKFDYAVHDPHTGDIKNQWESRDGDVVKGSYSLVEADGTLRTVDYTADKHNGFNAVVKKSGHAHHPQQATHYGHGVY</sequence>
<evidence type="ECO:0008006" key="6">
    <source>
        <dbReference type="Google" id="ProtNLM"/>
    </source>
</evidence>
<name>A0A7R9HS34_9NEOP</name>
<dbReference type="PRINTS" id="PR00947">
    <property type="entry name" value="CUTICLE"/>
</dbReference>
<dbReference type="InterPro" id="IPR051217">
    <property type="entry name" value="Insect_Cuticle_Struc_Prot"/>
</dbReference>
<keyword evidence="4" id="KW-1133">Transmembrane helix</keyword>
<dbReference type="GO" id="GO:0005615">
    <property type="term" value="C:extracellular space"/>
    <property type="evidence" value="ECO:0007669"/>
    <property type="project" value="TreeGrafter"/>
</dbReference>